<evidence type="ECO:0000313" key="5">
    <source>
        <dbReference type="Proteomes" id="UP001280121"/>
    </source>
</evidence>
<reference evidence="4" key="1">
    <citation type="journal article" date="2023" name="Plant J.">
        <title>Genome sequences and population genomics provide insights into the demographic history, inbreeding, and mutation load of two 'living fossil' tree species of Dipteronia.</title>
        <authorList>
            <person name="Feng Y."/>
            <person name="Comes H.P."/>
            <person name="Chen J."/>
            <person name="Zhu S."/>
            <person name="Lu R."/>
            <person name="Zhang X."/>
            <person name="Li P."/>
            <person name="Qiu J."/>
            <person name="Olsen K.M."/>
            <person name="Qiu Y."/>
        </authorList>
    </citation>
    <scope>NUCLEOTIDE SEQUENCE</scope>
    <source>
        <strain evidence="4">KIB01</strain>
    </source>
</reference>
<protein>
    <submittedName>
        <fullName evidence="4">Uncharacterized protein</fullName>
    </submittedName>
</protein>
<dbReference type="InterPro" id="IPR035176">
    <property type="entry name" value="PEP"/>
</dbReference>
<organism evidence="4 5">
    <name type="scientific">Dipteronia dyeriana</name>
    <dbReference type="NCBI Taxonomy" id="168575"/>
    <lineage>
        <taxon>Eukaryota</taxon>
        <taxon>Viridiplantae</taxon>
        <taxon>Streptophyta</taxon>
        <taxon>Embryophyta</taxon>
        <taxon>Tracheophyta</taxon>
        <taxon>Spermatophyta</taxon>
        <taxon>Magnoliopsida</taxon>
        <taxon>eudicotyledons</taxon>
        <taxon>Gunneridae</taxon>
        <taxon>Pentapetalae</taxon>
        <taxon>rosids</taxon>
        <taxon>malvids</taxon>
        <taxon>Sapindales</taxon>
        <taxon>Sapindaceae</taxon>
        <taxon>Hippocastanoideae</taxon>
        <taxon>Acereae</taxon>
        <taxon>Dipteronia</taxon>
    </lineage>
</organism>
<gene>
    <name evidence="4" type="ORF">Ddye_009011</name>
</gene>
<dbReference type="GO" id="GO:0045087">
    <property type="term" value="P:innate immune response"/>
    <property type="evidence" value="ECO:0007669"/>
    <property type="project" value="InterPro"/>
</dbReference>
<feature type="region of interest" description="Disordered" evidence="3">
    <location>
        <begin position="38"/>
        <end position="92"/>
    </location>
</feature>
<dbReference type="EMBL" id="JANJYI010000003">
    <property type="protein sequence ID" value="KAK2655959.1"/>
    <property type="molecule type" value="Genomic_DNA"/>
</dbReference>
<sequence length="92" mass="10272">MENSNSSIDQSCIYDMLYSPCSLFEKLFKAIYKCLGGGARDNHQDPKTQHVDTNSPSHESERQMKSTEDELAVLIRRPQRPPASSGEGGQIN</sequence>
<evidence type="ECO:0000313" key="4">
    <source>
        <dbReference type="EMBL" id="KAK2655959.1"/>
    </source>
</evidence>
<comment type="similarity">
    <text evidence="1">Belongs to the brassicaceae elicitor peptide family.</text>
</comment>
<keyword evidence="5" id="KW-1185">Reference proteome</keyword>
<feature type="compositionally biased region" description="Basic and acidic residues" evidence="3">
    <location>
        <begin position="58"/>
        <end position="68"/>
    </location>
</feature>
<dbReference type="Pfam" id="PF17232">
    <property type="entry name" value="Pep1_7"/>
    <property type="match status" value="1"/>
</dbReference>
<keyword evidence="2" id="KW-0611">Plant defense</keyword>
<comment type="caution">
    <text evidence="4">The sequence shown here is derived from an EMBL/GenBank/DDBJ whole genome shotgun (WGS) entry which is preliminary data.</text>
</comment>
<evidence type="ECO:0000256" key="3">
    <source>
        <dbReference type="SAM" id="MobiDB-lite"/>
    </source>
</evidence>
<dbReference type="Proteomes" id="UP001280121">
    <property type="component" value="Unassembled WGS sequence"/>
</dbReference>
<feature type="compositionally biased region" description="Basic and acidic residues" evidence="3">
    <location>
        <begin position="40"/>
        <end position="50"/>
    </location>
</feature>
<evidence type="ECO:0000256" key="1">
    <source>
        <dbReference type="ARBA" id="ARBA00011021"/>
    </source>
</evidence>
<evidence type="ECO:0000256" key="2">
    <source>
        <dbReference type="ARBA" id="ARBA00022821"/>
    </source>
</evidence>
<name>A0AAE0CLZ4_9ROSI</name>
<accession>A0AAE0CLZ4</accession>
<proteinExistence type="inferred from homology"/>
<dbReference type="AlphaFoldDB" id="A0AAE0CLZ4"/>